<comment type="caution">
    <text evidence="2">The sequence shown here is derived from an EMBL/GenBank/DDBJ whole genome shotgun (WGS) entry which is preliminary data.</text>
</comment>
<proteinExistence type="predicted"/>
<keyword evidence="3" id="KW-1185">Reference proteome</keyword>
<organism evidence="2 3">
    <name type="scientific">Chiloscyllium punctatum</name>
    <name type="common">Brownbanded bambooshark</name>
    <name type="synonym">Hemiscyllium punctatum</name>
    <dbReference type="NCBI Taxonomy" id="137246"/>
    <lineage>
        <taxon>Eukaryota</taxon>
        <taxon>Metazoa</taxon>
        <taxon>Chordata</taxon>
        <taxon>Craniata</taxon>
        <taxon>Vertebrata</taxon>
        <taxon>Chondrichthyes</taxon>
        <taxon>Elasmobranchii</taxon>
        <taxon>Galeomorphii</taxon>
        <taxon>Galeoidea</taxon>
        <taxon>Orectolobiformes</taxon>
        <taxon>Hemiscylliidae</taxon>
        <taxon>Chiloscyllium</taxon>
    </lineage>
</organism>
<accession>A0A401TPZ7</accession>
<protein>
    <submittedName>
        <fullName evidence="2">Uncharacterized protein</fullName>
    </submittedName>
</protein>
<gene>
    <name evidence="2" type="ORF">chiPu_0029026</name>
</gene>
<reference evidence="2 3" key="1">
    <citation type="journal article" date="2018" name="Nat. Ecol. Evol.">
        <title>Shark genomes provide insights into elasmobranch evolution and the origin of vertebrates.</title>
        <authorList>
            <person name="Hara Y"/>
            <person name="Yamaguchi K"/>
            <person name="Onimaru K"/>
            <person name="Kadota M"/>
            <person name="Koyanagi M"/>
            <person name="Keeley SD"/>
            <person name="Tatsumi K"/>
            <person name="Tanaka K"/>
            <person name="Motone F"/>
            <person name="Kageyama Y"/>
            <person name="Nozu R"/>
            <person name="Adachi N"/>
            <person name="Nishimura O"/>
            <person name="Nakagawa R"/>
            <person name="Tanegashima C"/>
            <person name="Kiyatake I"/>
            <person name="Matsumoto R"/>
            <person name="Murakumo K"/>
            <person name="Nishida K"/>
            <person name="Terakita A"/>
            <person name="Kuratani S"/>
            <person name="Sato K"/>
            <person name="Hyodo S Kuraku.S."/>
        </authorList>
    </citation>
    <scope>NUCLEOTIDE SEQUENCE [LARGE SCALE GENOMIC DNA]</scope>
</reference>
<name>A0A401TPZ7_CHIPU</name>
<dbReference type="EMBL" id="BEZZ01146481">
    <property type="protein sequence ID" value="GCC44750.1"/>
    <property type="molecule type" value="Genomic_DNA"/>
</dbReference>
<feature type="chain" id="PRO_5019150680" evidence="1">
    <location>
        <begin position="25"/>
        <end position="125"/>
    </location>
</feature>
<keyword evidence="1" id="KW-0732">Signal</keyword>
<dbReference type="Proteomes" id="UP000287033">
    <property type="component" value="Unassembled WGS sequence"/>
</dbReference>
<evidence type="ECO:0000313" key="3">
    <source>
        <dbReference type="Proteomes" id="UP000287033"/>
    </source>
</evidence>
<sequence>MRSVGVAILVLVVVSAAMLGLATGRCPGPQQLRHNCVCASLYKRPNCNGRKLQMDIPFNANVKRLAAPFHTFATVVVAKGCKLITFSKLKYRGTASRYRPGVTRVRRRRRNRQKVRSLCCICPKF</sequence>
<evidence type="ECO:0000313" key="2">
    <source>
        <dbReference type="EMBL" id="GCC44750.1"/>
    </source>
</evidence>
<evidence type="ECO:0000256" key="1">
    <source>
        <dbReference type="SAM" id="SignalP"/>
    </source>
</evidence>
<feature type="signal peptide" evidence="1">
    <location>
        <begin position="1"/>
        <end position="24"/>
    </location>
</feature>
<dbReference type="AlphaFoldDB" id="A0A401TPZ7"/>